<dbReference type="SUPFAM" id="SSF69572">
    <property type="entry name" value="Activating enzymes of the ubiquitin-like proteins"/>
    <property type="match status" value="1"/>
</dbReference>
<dbReference type="PANTHER" id="PTHR10953:SF102">
    <property type="entry name" value="ADENYLYLTRANSFERASE AND SULFURTRANSFERASE MOCS3"/>
    <property type="match status" value="1"/>
</dbReference>
<keyword evidence="2" id="KW-0548">Nucleotidyltransferase</keyword>
<feature type="domain" description="Rhodanese" evidence="1">
    <location>
        <begin position="247"/>
        <end position="320"/>
    </location>
</feature>
<dbReference type="RefSeq" id="WP_379144243.1">
    <property type="nucleotide sequence ID" value="NZ_JBHUEN010000043.1"/>
</dbReference>
<keyword evidence="2" id="KW-0808">Transferase</keyword>
<dbReference type="InterPro" id="IPR001763">
    <property type="entry name" value="Rhodanese-like_dom"/>
</dbReference>
<dbReference type="PANTHER" id="PTHR10953">
    <property type="entry name" value="UBIQUITIN-ACTIVATING ENZYME E1"/>
    <property type="match status" value="1"/>
</dbReference>
<protein>
    <submittedName>
        <fullName evidence="2">ThiF family adenylyltransferase</fullName>
    </submittedName>
</protein>
<proteinExistence type="predicted"/>
<accession>A0ABW4RBQ7</accession>
<dbReference type="PROSITE" id="PS50206">
    <property type="entry name" value="RHODANESE_3"/>
    <property type="match status" value="1"/>
</dbReference>
<dbReference type="InterPro" id="IPR035985">
    <property type="entry name" value="Ubiquitin-activating_enz"/>
</dbReference>
<gene>
    <name evidence="2" type="ORF">ACFSCT_15655</name>
</gene>
<name>A0ABW4RBQ7_9RHOB</name>
<dbReference type="Gene3D" id="3.40.50.720">
    <property type="entry name" value="NAD(P)-binding Rossmann-like Domain"/>
    <property type="match status" value="1"/>
</dbReference>
<organism evidence="2 3">
    <name type="scientific">Paracoccus pacificus</name>
    <dbReference type="NCBI Taxonomy" id="1463598"/>
    <lineage>
        <taxon>Bacteria</taxon>
        <taxon>Pseudomonadati</taxon>
        <taxon>Pseudomonadota</taxon>
        <taxon>Alphaproteobacteria</taxon>
        <taxon>Rhodobacterales</taxon>
        <taxon>Paracoccaceae</taxon>
        <taxon>Paracoccus</taxon>
    </lineage>
</organism>
<dbReference type="InterPro" id="IPR036873">
    <property type="entry name" value="Rhodanese-like_dom_sf"/>
</dbReference>
<dbReference type="CDD" id="cd00757">
    <property type="entry name" value="ThiF_MoeB_HesA_family"/>
    <property type="match status" value="1"/>
</dbReference>
<reference evidence="3" key="1">
    <citation type="journal article" date="2019" name="Int. J. Syst. Evol. Microbiol.">
        <title>The Global Catalogue of Microorganisms (GCM) 10K type strain sequencing project: providing services to taxonomists for standard genome sequencing and annotation.</title>
        <authorList>
            <consortium name="The Broad Institute Genomics Platform"/>
            <consortium name="The Broad Institute Genome Sequencing Center for Infectious Disease"/>
            <person name="Wu L."/>
            <person name="Ma J."/>
        </authorList>
    </citation>
    <scope>NUCLEOTIDE SEQUENCE [LARGE SCALE GENOMIC DNA]</scope>
    <source>
        <strain evidence="3">CCUG 56029</strain>
    </source>
</reference>
<evidence type="ECO:0000313" key="3">
    <source>
        <dbReference type="Proteomes" id="UP001597213"/>
    </source>
</evidence>
<dbReference type="InterPro" id="IPR045886">
    <property type="entry name" value="ThiF/MoeB/HesA"/>
</dbReference>
<keyword evidence="3" id="KW-1185">Reference proteome</keyword>
<evidence type="ECO:0000259" key="1">
    <source>
        <dbReference type="PROSITE" id="PS50206"/>
    </source>
</evidence>
<dbReference type="Pfam" id="PF00899">
    <property type="entry name" value="ThiF"/>
    <property type="match status" value="1"/>
</dbReference>
<dbReference type="Proteomes" id="UP001597213">
    <property type="component" value="Unassembled WGS sequence"/>
</dbReference>
<dbReference type="EMBL" id="JBHUEN010000043">
    <property type="protein sequence ID" value="MFD1883155.1"/>
    <property type="molecule type" value="Genomic_DNA"/>
</dbReference>
<comment type="caution">
    <text evidence="2">The sequence shown here is derived from an EMBL/GenBank/DDBJ whole genome shotgun (WGS) entry which is preliminary data.</text>
</comment>
<dbReference type="Gene3D" id="3.40.250.10">
    <property type="entry name" value="Rhodanese-like domain"/>
    <property type="match status" value="1"/>
</dbReference>
<sequence length="321" mass="33632">MSRYARQICLPGVGAAGQARLAKARVLVVGAGGLGASLLPALAGAGIGELTIIDGDRVEESNLHRQTLFRMSDLGRPKAEVAAETLTGLNPDCRIVPVVGWLDPANAHAFLRGADVVVDAADMFAVTYVLSDLCHALRKPLISASVLGTAGYVGGFCGGAPSYRAVFPDLPAQLQSCATGGVMGPAVATMGALQAQMCLAIVLGHRPSPLGQVISVDLGNWRLSGFRFDFAPEPPRPTPAIVAEPDLRKDDLVIELRGAEELPVSRLPMAARLTAEEIARLEPRQDQRVVFVCATGLRAWRGATALAARGHPDVAILADRG</sequence>
<dbReference type="InterPro" id="IPR000594">
    <property type="entry name" value="ThiF_NAD_FAD-bd"/>
</dbReference>
<evidence type="ECO:0000313" key="2">
    <source>
        <dbReference type="EMBL" id="MFD1883155.1"/>
    </source>
</evidence>
<dbReference type="GO" id="GO:0016779">
    <property type="term" value="F:nucleotidyltransferase activity"/>
    <property type="evidence" value="ECO:0007669"/>
    <property type="project" value="UniProtKB-KW"/>
</dbReference>